<dbReference type="Proteomes" id="UP000799324">
    <property type="component" value="Unassembled WGS sequence"/>
</dbReference>
<evidence type="ECO:0000313" key="3">
    <source>
        <dbReference type="Proteomes" id="UP000799324"/>
    </source>
</evidence>
<feature type="region of interest" description="Disordered" evidence="1">
    <location>
        <begin position="136"/>
        <end position="173"/>
    </location>
</feature>
<feature type="compositionally biased region" description="Polar residues" evidence="1">
    <location>
        <begin position="1228"/>
        <end position="1267"/>
    </location>
</feature>
<reference evidence="2" key="1">
    <citation type="journal article" date="2020" name="Stud. Mycol.">
        <title>101 Dothideomycetes genomes: a test case for predicting lifestyles and emergence of pathogens.</title>
        <authorList>
            <person name="Haridas S."/>
            <person name="Albert R."/>
            <person name="Binder M."/>
            <person name="Bloem J."/>
            <person name="Labutti K."/>
            <person name="Salamov A."/>
            <person name="Andreopoulos B."/>
            <person name="Baker S."/>
            <person name="Barry K."/>
            <person name="Bills G."/>
            <person name="Bluhm B."/>
            <person name="Cannon C."/>
            <person name="Castanera R."/>
            <person name="Culley D."/>
            <person name="Daum C."/>
            <person name="Ezra D."/>
            <person name="Gonzalez J."/>
            <person name="Henrissat B."/>
            <person name="Kuo A."/>
            <person name="Liang C."/>
            <person name="Lipzen A."/>
            <person name="Lutzoni F."/>
            <person name="Magnuson J."/>
            <person name="Mondo S."/>
            <person name="Nolan M."/>
            <person name="Ohm R."/>
            <person name="Pangilinan J."/>
            <person name="Park H.-J."/>
            <person name="Ramirez L."/>
            <person name="Alfaro M."/>
            <person name="Sun H."/>
            <person name="Tritt A."/>
            <person name="Yoshinaga Y."/>
            <person name="Zwiers L.-H."/>
            <person name="Turgeon B."/>
            <person name="Goodwin S."/>
            <person name="Spatafora J."/>
            <person name="Crous P."/>
            <person name="Grigoriev I."/>
        </authorList>
    </citation>
    <scope>NUCLEOTIDE SEQUENCE</scope>
    <source>
        <strain evidence="2">CBS 122681</strain>
    </source>
</reference>
<dbReference type="EMBL" id="MU004397">
    <property type="protein sequence ID" value="KAF2652617.1"/>
    <property type="molecule type" value="Genomic_DNA"/>
</dbReference>
<feature type="compositionally biased region" description="Acidic residues" evidence="1">
    <location>
        <begin position="329"/>
        <end position="340"/>
    </location>
</feature>
<evidence type="ECO:0000256" key="1">
    <source>
        <dbReference type="SAM" id="MobiDB-lite"/>
    </source>
</evidence>
<feature type="compositionally biased region" description="Polar residues" evidence="1">
    <location>
        <begin position="162"/>
        <end position="171"/>
    </location>
</feature>
<evidence type="ECO:0000313" key="2">
    <source>
        <dbReference type="EMBL" id="KAF2652617.1"/>
    </source>
</evidence>
<dbReference type="PANTHER" id="PTHR38886">
    <property type="entry name" value="SESA DOMAIN-CONTAINING PROTEIN"/>
    <property type="match status" value="1"/>
</dbReference>
<gene>
    <name evidence="2" type="ORF">K491DRAFT_695417</name>
</gene>
<feature type="region of interest" description="Disordered" evidence="1">
    <location>
        <begin position="320"/>
        <end position="359"/>
    </location>
</feature>
<sequence length="1299" mass="144359">MSITFRSVGDIISVCIIIKDLVHTLDVSFGSLAGCHPLIKELRILERNLLEVKSVADNHGGQATLGLEAFFIEVDRCNEVVNTFSTLVRNYESGLKVRGRMEERNAILTFRAQIVAINTSLRTLFATSKRFGKSAGALQQDTRGHTSPSVADALVPAPPFSEGSSSCSRTPGSRFWSDSVGVDSTKLTSVSSHRTVTSAKAWDVEAQAEMNDIGIGVIAPHMTSDLHDVAGSSSIGGSFVPELEQTEDDNYSDAGSVGPQETLYANVLQNELSQDLDPVEVSFLPELMGEFAVRLGHSGNSKAHRDMMYIAHKKQKQISKKTRAWQTDTFDDDDSGDDSSENNVSENHTSSGGTCLHEKDSNLAPYYSAERIMSWRTDQGVQHLDEQDPTFVSDHRDEDLGIGHKALRESDAYIWLVSTAKRKAMSRSQASPVEIEKHRTWLFELLDLGLTSEQMTLIQRVSRHRRPALYSATFEIDWNIVTFLEHQRYADSGLEHFVGRAITLTGDTTVAQALSCQEYMEQIWSTGTEFVQFLEDLVRSSELKHQHTFPDGTAVKVELQGGTTTILSVHGTKYGIAEIIEQILWVSTALRHSGNEPGVSLNFAKLEGNFSPSPEALAVTRVSMPSALHVGTAYCRVAYRSIPVRETEEPSPGQCWHKMFRRCSIVAGYPIRSRPLDMGGLDIPFDMMAGLVRAERVVPFCGNLVVKGLSTLLFLTRHEESCMYWHLIYNEDGSYISYADQRVHLPREAESHLAMVHPEEVNNARHFVGWTDKITDITGNPEAPYNVKGSALPSPPRSFVLEKLQINAGQFITIGTTWATSHVEKPVHVANEDDYLGRLRYLGGTWVILHDITDRTAWLVDGLSALLHLIRAHLHEEFNSEYTFNKFFTPESLEPRTEGRVSKNGVAFSTLIDEKNRTVRIYHKGGTVHSAKDASARPDEEFYLLEDAIKQVMHILELIIAHQGDERTQHSTGLKIQTLPGQQLVGYDFYDIATKARDIWPLTTTLGDDSEGWVGLTRAIHAPTLFGRGFGELMKPSNLPEQAQSYCNDCHWNIRVPPHRDLLAMSASNLSRITQLRGEKKGTDWRIVDDLHITISQELFQKCARKGRCHTTRIQSIRRRPYDGSENLIEEGYNKNKTLKKKKVGVWRRLISSNPKKMESTSETGFTSTTAHNLEGGILLGIEPGRLKKETPQTRKINKSWTPPDIRVVPSVQSSQSDGVTPILPLQVTASQSTSRGSTSQDRSTASHPCSGQSSMTEPSQLLSPTPISIEGASSGGRRSIKARSTTGSKGKAPMRTWV</sequence>
<feature type="compositionally biased region" description="Polar residues" evidence="1">
    <location>
        <begin position="137"/>
        <end position="149"/>
    </location>
</feature>
<dbReference type="OrthoDB" id="1577640at2759"/>
<dbReference type="PANTHER" id="PTHR38886:SF1">
    <property type="entry name" value="NACHT-NTPASE AND P-LOOP NTPASES N-TERMINAL DOMAIN-CONTAINING PROTEIN"/>
    <property type="match status" value="1"/>
</dbReference>
<accession>A0A6A6SZY2</accession>
<keyword evidence="3" id="KW-1185">Reference proteome</keyword>
<feature type="region of interest" description="Disordered" evidence="1">
    <location>
        <begin position="1183"/>
        <end position="1299"/>
    </location>
</feature>
<proteinExistence type="predicted"/>
<organism evidence="2 3">
    <name type="scientific">Lophiostoma macrostomum CBS 122681</name>
    <dbReference type="NCBI Taxonomy" id="1314788"/>
    <lineage>
        <taxon>Eukaryota</taxon>
        <taxon>Fungi</taxon>
        <taxon>Dikarya</taxon>
        <taxon>Ascomycota</taxon>
        <taxon>Pezizomycotina</taxon>
        <taxon>Dothideomycetes</taxon>
        <taxon>Pleosporomycetidae</taxon>
        <taxon>Pleosporales</taxon>
        <taxon>Lophiostomataceae</taxon>
        <taxon>Lophiostoma</taxon>
    </lineage>
</organism>
<evidence type="ECO:0008006" key="4">
    <source>
        <dbReference type="Google" id="ProtNLM"/>
    </source>
</evidence>
<protein>
    <recommendedName>
        <fullName evidence="4">Fungal N-terminal domain-containing protein</fullName>
    </recommendedName>
</protein>
<feature type="compositionally biased region" description="Polar residues" evidence="1">
    <location>
        <begin position="341"/>
        <end position="353"/>
    </location>
</feature>
<name>A0A6A6SZY2_9PLEO</name>